<accession>A0A0C5V9B7</accession>
<keyword evidence="2" id="KW-1185">Reference proteome</keyword>
<proteinExistence type="predicted"/>
<protein>
    <submittedName>
        <fullName evidence="1">Uncharacterized protein</fullName>
    </submittedName>
</protein>
<dbReference type="STRING" id="1445510.YC6258_03929"/>
<reference evidence="1 2" key="1">
    <citation type="submission" date="2014-01" db="EMBL/GenBank/DDBJ databases">
        <title>Full genme sequencing of cellulolytic bacterium Gynuella sunshinyii YC6258T gen. nov., sp. nov.</title>
        <authorList>
            <person name="Khan H."/>
            <person name="Chung E.J."/>
            <person name="Chung Y.R."/>
        </authorList>
    </citation>
    <scope>NUCLEOTIDE SEQUENCE [LARGE SCALE GENOMIC DNA]</scope>
    <source>
        <strain evidence="1 2">YC6258</strain>
    </source>
</reference>
<evidence type="ECO:0000313" key="2">
    <source>
        <dbReference type="Proteomes" id="UP000032266"/>
    </source>
</evidence>
<organism evidence="1 2">
    <name type="scientific">Gynuella sunshinyii YC6258</name>
    <dbReference type="NCBI Taxonomy" id="1445510"/>
    <lineage>
        <taxon>Bacteria</taxon>
        <taxon>Pseudomonadati</taxon>
        <taxon>Pseudomonadota</taxon>
        <taxon>Gammaproteobacteria</taxon>
        <taxon>Oceanospirillales</taxon>
        <taxon>Saccharospirillaceae</taxon>
        <taxon>Gynuella</taxon>
    </lineage>
</organism>
<dbReference type="HOGENOM" id="CLU_3153401_0_0_6"/>
<dbReference type="EMBL" id="CP007142">
    <property type="protein sequence ID" value="AJQ95965.1"/>
    <property type="molecule type" value="Genomic_DNA"/>
</dbReference>
<name>A0A0C5V9B7_9GAMM</name>
<dbReference type="AlphaFoldDB" id="A0A0C5V9B7"/>
<gene>
    <name evidence="1" type="ORF">YC6258_03929</name>
</gene>
<dbReference type="KEGG" id="gsn:YC6258_03929"/>
<evidence type="ECO:0000313" key="1">
    <source>
        <dbReference type="EMBL" id="AJQ95965.1"/>
    </source>
</evidence>
<sequence length="48" mass="5509">MDPCFLSLPLVLSSVRYMNEEFKDSCVVMKSALMIERRTSLLTKQPLS</sequence>
<dbReference type="Proteomes" id="UP000032266">
    <property type="component" value="Chromosome"/>
</dbReference>